<evidence type="ECO:0008006" key="3">
    <source>
        <dbReference type="Google" id="ProtNLM"/>
    </source>
</evidence>
<reference evidence="1 2" key="1">
    <citation type="submission" date="2020-07" db="EMBL/GenBank/DDBJ databases">
        <title>Description of Kordia aestuariivivens sp. nov., isolated from a tidal flat.</title>
        <authorList>
            <person name="Park S."/>
            <person name="Yoon J.-H."/>
        </authorList>
    </citation>
    <scope>NUCLEOTIDE SEQUENCE [LARGE SCALE GENOMIC DNA]</scope>
    <source>
        <strain evidence="1 2">YSTF-M3</strain>
    </source>
</reference>
<dbReference type="EMBL" id="JACGWS010000012">
    <property type="protein sequence ID" value="MBC8756609.1"/>
    <property type="molecule type" value="Genomic_DNA"/>
</dbReference>
<dbReference type="RefSeq" id="WP_187563647.1">
    <property type="nucleotide sequence ID" value="NZ_JACGWS010000012.1"/>
</dbReference>
<organism evidence="1 2">
    <name type="scientific">Kordia aestuariivivens</name>
    <dbReference type="NCBI Taxonomy" id="2759037"/>
    <lineage>
        <taxon>Bacteria</taxon>
        <taxon>Pseudomonadati</taxon>
        <taxon>Bacteroidota</taxon>
        <taxon>Flavobacteriia</taxon>
        <taxon>Flavobacteriales</taxon>
        <taxon>Flavobacteriaceae</taxon>
        <taxon>Kordia</taxon>
    </lineage>
</organism>
<dbReference type="Proteomes" id="UP000619238">
    <property type="component" value="Unassembled WGS sequence"/>
</dbReference>
<keyword evidence="2" id="KW-1185">Reference proteome</keyword>
<proteinExistence type="predicted"/>
<sequence length="78" mass="8619">MKKKRLKSLSLCKKTISRFNEVNQIVGGEDTVSDEILCMEEFTEGCAPSFVNGCATVEPRLCFSLAPMYCTTTPIFCG</sequence>
<gene>
    <name evidence="1" type="ORF">H2O64_18195</name>
</gene>
<name>A0ABR7QDH4_9FLAO</name>
<evidence type="ECO:0000313" key="1">
    <source>
        <dbReference type="EMBL" id="MBC8756609.1"/>
    </source>
</evidence>
<comment type="caution">
    <text evidence="1">The sequence shown here is derived from an EMBL/GenBank/DDBJ whole genome shotgun (WGS) entry which is preliminary data.</text>
</comment>
<evidence type="ECO:0000313" key="2">
    <source>
        <dbReference type="Proteomes" id="UP000619238"/>
    </source>
</evidence>
<protein>
    <recommendedName>
        <fullName evidence="3">Bacteriocin</fullName>
    </recommendedName>
</protein>
<accession>A0ABR7QDH4</accession>